<feature type="region of interest" description="Disordered" evidence="2">
    <location>
        <begin position="1"/>
        <end position="20"/>
    </location>
</feature>
<gene>
    <name evidence="3" type="ORF">CONPUDRAFT_148150</name>
</gene>
<accession>A0A5M3N3U5</accession>
<name>A0A5M3N3U5_CONPW</name>
<dbReference type="AlphaFoldDB" id="A0A5M3N3U5"/>
<keyword evidence="4" id="KW-1185">Reference proteome</keyword>
<dbReference type="GO" id="GO:0006520">
    <property type="term" value="P:amino acid metabolic process"/>
    <property type="evidence" value="ECO:0007669"/>
    <property type="project" value="InterPro"/>
</dbReference>
<evidence type="ECO:0000256" key="2">
    <source>
        <dbReference type="SAM" id="MobiDB-lite"/>
    </source>
</evidence>
<evidence type="ECO:0000256" key="1">
    <source>
        <dbReference type="PROSITE-ProRule" id="PRU10099"/>
    </source>
</evidence>
<dbReference type="GeneID" id="19202452"/>
<evidence type="ECO:0000313" key="3">
    <source>
        <dbReference type="EMBL" id="EIW86026.1"/>
    </source>
</evidence>
<organism evidence="3 4">
    <name type="scientific">Coniophora puteana (strain RWD-64-598)</name>
    <name type="common">Brown rot fungus</name>
    <dbReference type="NCBI Taxonomy" id="741705"/>
    <lineage>
        <taxon>Eukaryota</taxon>
        <taxon>Fungi</taxon>
        <taxon>Dikarya</taxon>
        <taxon>Basidiomycota</taxon>
        <taxon>Agaricomycotina</taxon>
        <taxon>Agaricomycetes</taxon>
        <taxon>Agaricomycetidae</taxon>
        <taxon>Boletales</taxon>
        <taxon>Coniophorineae</taxon>
        <taxon>Coniophoraceae</taxon>
        <taxon>Coniophora</taxon>
    </lineage>
</organism>
<sequence length="58" mass="5998">MASWSSYDSESQPLSKLSFTGGTISRNVTISLFVVRPRGFTGNVAIGAGSLSKAVCGT</sequence>
<proteinExistence type="predicted"/>
<evidence type="ECO:0000313" key="4">
    <source>
        <dbReference type="Proteomes" id="UP000053558"/>
    </source>
</evidence>
<dbReference type="Proteomes" id="UP000053558">
    <property type="component" value="Unassembled WGS sequence"/>
</dbReference>
<dbReference type="EMBL" id="JH711573">
    <property type="protein sequence ID" value="EIW86026.1"/>
    <property type="molecule type" value="Genomic_DNA"/>
</dbReference>
<reference evidence="4" key="1">
    <citation type="journal article" date="2012" name="Science">
        <title>The Paleozoic origin of enzymatic lignin decomposition reconstructed from 31 fungal genomes.</title>
        <authorList>
            <person name="Floudas D."/>
            <person name="Binder M."/>
            <person name="Riley R."/>
            <person name="Barry K."/>
            <person name="Blanchette R.A."/>
            <person name="Henrissat B."/>
            <person name="Martinez A.T."/>
            <person name="Otillar R."/>
            <person name="Spatafora J.W."/>
            <person name="Yadav J.S."/>
            <person name="Aerts A."/>
            <person name="Benoit I."/>
            <person name="Boyd A."/>
            <person name="Carlson A."/>
            <person name="Copeland A."/>
            <person name="Coutinho P.M."/>
            <person name="de Vries R.P."/>
            <person name="Ferreira P."/>
            <person name="Findley K."/>
            <person name="Foster B."/>
            <person name="Gaskell J."/>
            <person name="Glotzer D."/>
            <person name="Gorecki P."/>
            <person name="Heitman J."/>
            <person name="Hesse C."/>
            <person name="Hori C."/>
            <person name="Igarashi K."/>
            <person name="Jurgens J.A."/>
            <person name="Kallen N."/>
            <person name="Kersten P."/>
            <person name="Kohler A."/>
            <person name="Kuees U."/>
            <person name="Kumar T.K.A."/>
            <person name="Kuo A."/>
            <person name="LaButti K."/>
            <person name="Larrondo L.F."/>
            <person name="Lindquist E."/>
            <person name="Ling A."/>
            <person name="Lombard V."/>
            <person name="Lucas S."/>
            <person name="Lundell T."/>
            <person name="Martin R."/>
            <person name="McLaughlin D.J."/>
            <person name="Morgenstern I."/>
            <person name="Morin E."/>
            <person name="Murat C."/>
            <person name="Nagy L.G."/>
            <person name="Nolan M."/>
            <person name="Ohm R.A."/>
            <person name="Patyshakuliyeva A."/>
            <person name="Rokas A."/>
            <person name="Ruiz-Duenas F.J."/>
            <person name="Sabat G."/>
            <person name="Salamov A."/>
            <person name="Samejima M."/>
            <person name="Schmutz J."/>
            <person name="Slot J.C."/>
            <person name="St John F."/>
            <person name="Stenlid J."/>
            <person name="Sun H."/>
            <person name="Sun S."/>
            <person name="Syed K."/>
            <person name="Tsang A."/>
            <person name="Wiebenga A."/>
            <person name="Young D."/>
            <person name="Pisabarro A."/>
            <person name="Eastwood D.C."/>
            <person name="Martin F."/>
            <person name="Cullen D."/>
            <person name="Grigoriev I.V."/>
            <person name="Hibbett D.S."/>
        </authorList>
    </citation>
    <scope>NUCLEOTIDE SEQUENCE [LARGE SCALE GENOMIC DNA]</scope>
    <source>
        <strain evidence="4">RWD-64-598 SS2</strain>
    </source>
</reference>
<dbReference type="PROSITE" id="PS00144">
    <property type="entry name" value="ASN_GLN_ASE_1"/>
    <property type="match status" value="1"/>
</dbReference>
<comment type="caution">
    <text evidence="3">The sequence shown here is derived from an EMBL/GenBank/DDBJ whole genome shotgun (WGS) entry which is preliminary data.</text>
</comment>
<dbReference type="RefSeq" id="XP_007762987.1">
    <property type="nucleotide sequence ID" value="XM_007764797.1"/>
</dbReference>
<feature type="active site" evidence="1">
    <location>
        <position position="23"/>
    </location>
</feature>
<dbReference type="KEGG" id="cput:CONPUDRAFT_148150"/>
<protein>
    <submittedName>
        <fullName evidence="3">Uncharacterized protein</fullName>
    </submittedName>
</protein>
<dbReference type="InterPro" id="IPR020827">
    <property type="entry name" value="Asparaginase/glutaminase_AS1"/>
</dbReference>